<feature type="domain" description="TonB C-terminal" evidence="12">
    <location>
        <begin position="115"/>
        <end position="207"/>
    </location>
</feature>
<evidence type="ECO:0000256" key="2">
    <source>
        <dbReference type="ARBA" id="ARBA00006555"/>
    </source>
</evidence>
<dbReference type="Gene3D" id="3.30.1150.10">
    <property type="match status" value="1"/>
</dbReference>
<dbReference type="PRINTS" id="PR01374">
    <property type="entry name" value="TONBPROTEIN"/>
</dbReference>
<evidence type="ECO:0000256" key="11">
    <source>
        <dbReference type="SAM" id="MobiDB-lite"/>
    </source>
</evidence>
<evidence type="ECO:0000313" key="14">
    <source>
        <dbReference type="Proteomes" id="UP000198854"/>
    </source>
</evidence>
<dbReference type="PANTHER" id="PTHR33446:SF14">
    <property type="entry name" value="PROTEIN TONB"/>
    <property type="match status" value="1"/>
</dbReference>
<dbReference type="Pfam" id="PF03544">
    <property type="entry name" value="TonB_C"/>
    <property type="match status" value="1"/>
</dbReference>
<dbReference type="FunFam" id="3.30.1150.10:FF:000006">
    <property type="entry name" value="Protein TonB"/>
    <property type="match status" value="1"/>
</dbReference>
<feature type="compositionally biased region" description="Basic and acidic residues" evidence="11">
    <location>
        <begin position="51"/>
        <end position="68"/>
    </location>
</feature>
<dbReference type="InterPro" id="IPR037682">
    <property type="entry name" value="TonB_C"/>
</dbReference>
<evidence type="ECO:0000256" key="6">
    <source>
        <dbReference type="ARBA" id="ARBA00022692"/>
    </source>
</evidence>
<dbReference type="GO" id="GO:0015891">
    <property type="term" value="P:siderophore transport"/>
    <property type="evidence" value="ECO:0007669"/>
    <property type="project" value="InterPro"/>
</dbReference>
<protein>
    <recommendedName>
        <fullName evidence="10">Protein TonB</fullName>
    </recommendedName>
</protein>
<evidence type="ECO:0000256" key="9">
    <source>
        <dbReference type="ARBA" id="ARBA00023136"/>
    </source>
</evidence>
<keyword evidence="6" id="KW-0812">Transmembrane</keyword>
<evidence type="ECO:0000256" key="4">
    <source>
        <dbReference type="ARBA" id="ARBA00022475"/>
    </source>
</evidence>
<dbReference type="GO" id="GO:0055085">
    <property type="term" value="P:transmembrane transport"/>
    <property type="evidence" value="ECO:0007669"/>
    <property type="project" value="InterPro"/>
</dbReference>
<evidence type="ECO:0000256" key="3">
    <source>
        <dbReference type="ARBA" id="ARBA00022448"/>
    </source>
</evidence>
<dbReference type="RefSeq" id="WP_093276546.1">
    <property type="nucleotide sequence ID" value="NZ_FNDD01000022.1"/>
</dbReference>
<dbReference type="GO" id="GO:0031992">
    <property type="term" value="F:energy transducer activity"/>
    <property type="evidence" value="ECO:0007669"/>
    <property type="project" value="InterPro"/>
</dbReference>
<keyword evidence="9" id="KW-0472">Membrane</keyword>
<comment type="similarity">
    <text evidence="2 10">Belongs to the TonB family.</text>
</comment>
<keyword evidence="10" id="KW-0735">Signal-anchor</keyword>
<dbReference type="InterPro" id="IPR006260">
    <property type="entry name" value="TonB/TolA_C"/>
</dbReference>
<keyword evidence="3 10" id="KW-0813">Transport</keyword>
<keyword evidence="7 10" id="KW-0653">Protein transport</keyword>
<comment type="function">
    <text evidence="10">Interacts with outer membrane receptor proteins that carry out high-affinity binding and energy dependent uptake into the periplasmic space of specific substrates. It could act to transduce energy from the cytoplasmic membrane to specific energy-requiring processes in the outer membrane, resulting in the release into the periplasm of ligands bound by these outer membrane proteins.</text>
</comment>
<name>A0A1G8E1Q5_9VIBR</name>
<keyword evidence="14" id="KW-1185">Reference proteome</keyword>
<dbReference type="STRING" id="861298.SAMN04488136_12280"/>
<keyword evidence="4 10" id="KW-1003">Cell membrane</keyword>
<evidence type="ECO:0000256" key="1">
    <source>
        <dbReference type="ARBA" id="ARBA00004383"/>
    </source>
</evidence>
<dbReference type="InterPro" id="IPR051045">
    <property type="entry name" value="TonB-dependent_transducer"/>
</dbReference>
<organism evidence="13 14">
    <name type="scientific">Vibrio xiamenensis</name>
    <dbReference type="NCBI Taxonomy" id="861298"/>
    <lineage>
        <taxon>Bacteria</taxon>
        <taxon>Pseudomonadati</taxon>
        <taxon>Pseudomonadota</taxon>
        <taxon>Gammaproteobacteria</taxon>
        <taxon>Vibrionales</taxon>
        <taxon>Vibrionaceae</taxon>
        <taxon>Vibrio</taxon>
    </lineage>
</organism>
<keyword evidence="5 10" id="KW-0997">Cell inner membrane</keyword>
<evidence type="ECO:0000256" key="8">
    <source>
        <dbReference type="ARBA" id="ARBA00022989"/>
    </source>
</evidence>
<gene>
    <name evidence="13" type="ORF">SAMN04488136_12280</name>
</gene>
<comment type="subcellular location">
    <subcellularLocation>
        <location evidence="1 10">Cell inner membrane</location>
        <topology evidence="1 10">Single-pass membrane protein</topology>
        <orientation evidence="1 10">Periplasmic side</orientation>
    </subcellularLocation>
</comment>
<dbReference type="GO" id="GO:0005886">
    <property type="term" value="C:plasma membrane"/>
    <property type="evidence" value="ECO:0007669"/>
    <property type="project" value="UniProtKB-SubCell"/>
</dbReference>
<dbReference type="GO" id="GO:0030288">
    <property type="term" value="C:outer membrane-bounded periplasmic space"/>
    <property type="evidence" value="ECO:0007669"/>
    <property type="project" value="InterPro"/>
</dbReference>
<reference evidence="13 14" key="1">
    <citation type="submission" date="2016-10" db="EMBL/GenBank/DDBJ databases">
        <authorList>
            <person name="de Groot N.N."/>
        </authorList>
    </citation>
    <scope>NUCLEOTIDE SEQUENCE [LARGE SCALE GENOMIC DNA]</scope>
    <source>
        <strain evidence="13 14">CGMCC 1.10228</strain>
    </source>
</reference>
<evidence type="ECO:0000256" key="10">
    <source>
        <dbReference type="RuleBase" id="RU362123"/>
    </source>
</evidence>
<dbReference type="PANTHER" id="PTHR33446">
    <property type="entry name" value="PROTEIN TONB-RELATED"/>
    <property type="match status" value="1"/>
</dbReference>
<evidence type="ECO:0000256" key="7">
    <source>
        <dbReference type="ARBA" id="ARBA00022927"/>
    </source>
</evidence>
<dbReference type="NCBIfam" id="TIGR01352">
    <property type="entry name" value="tonB_Cterm"/>
    <property type="match status" value="1"/>
</dbReference>
<dbReference type="InterPro" id="IPR003538">
    <property type="entry name" value="TonB"/>
</dbReference>
<dbReference type="SUPFAM" id="SSF74653">
    <property type="entry name" value="TolA/TonB C-terminal domain"/>
    <property type="match status" value="1"/>
</dbReference>
<accession>A0A1G8E1Q5</accession>
<dbReference type="OrthoDB" id="1628901at2"/>
<feature type="region of interest" description="Disordered" evidence="11">
    <location>
        <begin position="51"/>
        <end position="80"/>
    </location>
</feature>
<dbReference type="PROSITE" id="PS52015">
    <property type="entry name" value="TONB_CTD"/>
    <property type="match status" value="1"/>
</dbReference>
<dbReference type="GO" id="GO:0015031">
    <property type="term" value="P:protein transport"/>
    <property type="evidence" value="ECO:0007669"/>
    <property type="project" value="UniProtKB-UniRule"/>
</dbReference>
<evidence type="ECO:0000313" key="13">
    <source>
        <dbReference type="EMBL" id="SDH63882.1"/>
    </source>
</evidence>
<keyword evidence="8" id="KW-1133">Transmembrane helix</keyword>
<evidence type="ECO:0000256" key="5">
    <source>
        <dbReference type="ARBA" id="ARBA00022519"/>
    </source>
</evidence>
<dbReference type="Proteomes" id="UP000198854">
    <property type="component" value="Unassembled WGS sequence"/>
</dbReference>
<dbReference type="EMBL" id="FNDD01000022">
    <property type="protein sequence ID" value="SDH63882.1"/>
    <property type="molecule type" value="Genomic_DNA"/>
</dbReference>
<proteinExistence type="inferred from homology"/>
<sequence>MKRLMLAAPVAVVMAFAVFSFMAWMVDNGNRKPPASKPALSFNMVMVEHEQDVQRRHRSVPDKPKMPEAPKQSPVSDVSSAEVSPMNSIESLPALGLDTSIHGLAIDAPTFGDFGVNQQAMPITRVEPVYPARAQKRRIEGFVSLRFTIDKTGRPTDIEVVDSEPKRIFDREAVRALGKWKYQPQIIDGKAVEQPGQTVKVEFKLAK</sequence>
<dbReference type="AlphaFoldDB" id="A0A1G8E1Q5"/>
<evidence type="ECO:0000259" key="12">
    <source>
        <dbReference type="PROSITE" id="PS52015"/>
    </source>
</evidence>